<accession>A0A392SI37</accession>
<keyword evidence="3" id="KW-1185">Reference proteome</keyword>
<feature type="compositionally biased region" description="Polar residues" evidence="1">
    <location>
        <begin position="16"/>
        <end position="36"/>
    </location>
</feature>
<proteinExistence type="predicted"/>
<dbReference type="AlphaFoldDB" id="A0A392SI37"/>
<reference evidence="2 3" key="1">
    <citation type="journal article" date="2018" name="Front. Plant Sci.">
        <title>Red Clover (Trifolium pratense) and Zigzag Clover (T. medium) - A Picture of Genomic Similarities and Differences.</title>
        <authorList>
            <person name="Dluhosova J."/>
            <person name="Istvanek J."/>
            <person name="Nedelnik J."/>
            <person name="Repkova J."/>
        </authorList>
    </citation>
    <scope>NUCLEOTIDE SEQUENCE [LARGE SCALE GENOMIC DNA]</scope>
    <source>
        <strain evidence="3">cv. 10/8</strain>
        <tissue evidence="2">Leaf</tissue>
    </source>
</reference>
<name>A0A392SI37_9FABA</name>
<evidence type="ECO:0000313" key="3">
    <source>
        <dbReference type="Proteomes" id="UP000265520"/>
    </source>
</evidence>
<feature type="compositionally biased region" description="Low complexity" evidence="1">
    <location>
        <begin position="1"/>
        <end position="15"/>
    </location>
</feature>
<dbReference type="Proteomes" id="UP000265520">
    <property type="component" value="Unassembled WGS sequence"/>
</dbReference>
<protein>
    <submittedName>
        <fullName evidence="2">Uncharacterized protein</fullName>
    </submittedName>
</protein>
<comment type="caution">
    <text evidence="2">The sequence shown here is derived from an EMBL/GenBank/DDBJ whole genome shotgun (WGS) entry which is preliminary data.</text>
</comment>
<feature type="non-terminal residue" evidence="2">
    <location>
        <position position="83"/>
    </location>
</feature>
<organism evidence="2 3">
    <name type="scientific">Trifolium medium</name>
    <dbReference type="NCBI Taxonomy" id="97028"/>
    <lineage>
        <taxon>Eukaryota</taxon>
        <taxon>Viridiplantae</taxon>
        <taxon>Streptophyta</taxon>
        <taxon>Embryophyta</taxon>
        <taxon>Tracheophyta</taxon>
        <taxon>Spermatophyta</taxon>
        <taxon>Magnoliopsida</taxon>
        <taxon>eudicotyledons</taxon>
        <taxon>Gunneridae</taxon>
        <taxon>Pentapetalae</taxon>
        <taxon>rosids</taxon>
        <taxon>fabids</taxon>
        <taxon>Fabales</taxon>
        <taxon>Fabaceae</taxon>
        <taxon>Papilionoideae</taxon>
        <taxon>50 kb inversion clade</taxon>
        <taxon>NPAAA clade</taxon>
        <taxon>Hologalegina</taxon>
        <taxon>IRL clade</taxon>
        <taxon>Trifolieae</taxon>
        <taxon>Trifolium</taxon>
    </lineage>
</organism>
<sequence>MKLLKASKSSTATKSISCKQEAGSSRTNGRVMDDSSQLSRSLVLSNSSTELSSVAAPSCLLLEYKCNSSTKLLSVAAPSCPLL</sequence>
<evidence type="ECO:0000256" key="1">
    <source>
        <dbReference type="SAM" id="MobiDB-lite"/>
    </source>
</evidence>
<evidence type="ECO:0000313" key="2">
    <source>
        <dbReference type="EMBL" id="MCI48107.1"/>
    </source>
</evidence>
<feature type="region of interest" description="Disordered" evidence="1">
    <location>
        <begin position="1"/>
        <end position="36"/>
    </location>
</feature>
<dbReference type="EMBL" id="LXQA010381759">
    <property type="protein sequence ID" value="MCI48107.1"/>
    <property type="molecule type" value="Genomic_DNA"/>
</dbReference>